<evidence type="ECO:0000256" key="5">
    <source>
        <dbReference type="ARBA" id="ARBA00023242"/>
    </source>
</evidence>
<dbReference type="GO" id="GO:0032922">
    <property type="term" value="P:circadian regulation of gene expression"/>
    <property type="evidence" value="ECO:0007669"/>
    <property type="project" value="TreeGrafter"/>
</dbReference>
<dbReference type="GO" id="GO:0005634">
    <property type="term" value="C:nucleus"/>
    <property type="evidence" value="ECO:0007669"/>
    <property type="project" value="UniProtKB-SubCell"/>
</dbReference>
<dbReference type="Pfam" id="PF14598">
    <property type="entry name" value="PAS_11"/>
    <property type="match status" value="1"/>
</dbReference>
<dbReference type="InterPro" id="IPR000014">
    <property type="entry name" value="PAS"/>
</dbReference>
<keyword evidence="5" id="KW-0539">Nucleus</keyword>
<dbReference type="FunFam" id="3.30.450.20:FF:000066">
    <property type="entry name" value="Period circadian protein"/>
    <property type="match status" value="1"/>
</dbReference>
<evidence type="ECO:0000256" key="2">
    <source>
        <dbReference type="ARBA" id="ARBA00022553"/>
    </source>
</evidence>
<dbReference type="Gene3D" id="3.30.450.20">
    <property type="entry name" value="PAS domain"/>
    <property type="match status" value="1"/>
</dbReference>
<gene>
    <name evidence="9" type="ORF">RF55_11366</name>
</gene>
<dbReference type="SMART" id="SM00091">
    <property type="entry name" value="PAS"/>
    <property type="match status" value="1"/>
</dbReference>
<evidence type="ECO:0000313" key="9">
    <source>
        <dbReference type="EMBL" id="KMQ89043.1"/>
    </source>
</evidence>
<reference evidence="9 10" key="1">
    <citation type="submission" date="2015-04" db="EMBL/GenBank/DDBJ databases">
        <title>Lasius niger genome sequencing.</title>
        <authorList>
            <person name="Konorov E.A."/>
            <person name="Nikitin M.A."/>
            <person name="Kirill M.V."/>
            <person name="Chang P."/>
        </authorList>
    </citation>
    <scope>NUCLEOTIDE SEQUENCE [LARGE SCALE GENOMIC DNA]</scope>
    <source>
        <tissue evidence="9">Whole</tissue>
    </source>
</reference>
<comment type="subcellular location">
    <subcellularLocation>
        <location evidence="1">Nucleus</location>
    </subcellularLocation>
</comment>
<evidence type="ECO:0000256" key="6">
    <source>
        <dbReference type="ARBA" id="ARBA00040849"/>
    </source>
</evidence>
<dbReference type="GO" id="GO:0001222">
    <property type="term" value="F:transcription corepressor binding"/>
    <property type="evidence" value="ECO:0007669"/>
    <property type="project" value="TreeGrafter"/>
</dbReference>
<evidence type="ECO:0000313" key="10">
    <source>
        <dbReference type="Proteomes" id="UP000036403"/>
    </source>
</evidence>
<feature type="compositionally biased region" description="Low complexity" evidence="7">
    <location>
        <begin position="247"/>
        <end position="265"/>
    </location>
</feature>
<dbReference type="SUPFAM" id="SSF55785">
    <property type="entry name" value="PYP-like sensor domain (PAS domain)"/>
    <property type="match status" value="1"/>
</dbReference>
<dbReference type="STRING" id="67767.A0A0J7KF33"/>
<evidence type="ECO:0000256" key="1">
    <source>
        <dbReference type="ARBA" id="ARBA00004123"/>
    </source>
</evidence>
<protein>
    <recommendedName>
        <fullName evidence="6">Period circadian protein</fullName>
    </recommendedName>
</protein>
<dbReference type="AlphaFoldDB" id="A0A0J7KF33"/>
<proteinExistence type="predicted"/>
<comment type="caution">
    <text evidence="9">The sequence shown here is derived from an EMBL/GenBank/DDBJ whole genome shotgun (WGS) entry which is preliminary data.</text>
</comment>
<evidence type="ECO:0000256" key="4">
    <source>
        <dbReference type="ARBA" id="ARBA00023108"/>
    </source>
</evidence>
<keyword evidence="4" id="KW-0090">Biological rhythms</keyword>
<dbReference type="CDD" id="cd00130">
    <property type="entry name" value="PAS"/>
    <property type="match status" value="1"/>
</dbReference>
<dbReference type="GO" id="GO:0043153">
    <property type="term" value="P:entrainment of circadian clock by photoperiod"/>
    <property type="evidence" value="ECO:0007669"/>
    <property type="project" value="TreeGrafter"/>
</dbReference>
<dbReference type="GO" id="GO:0005737">
    <property type="term" value="C:cytoplasm"/>
    <property type="evidence" value="ECO:0007669"/>
    <property type="project" value="TreeGrafter"/>
</dbReference>
<sequence length="416" mass="46329">MTPTLSLSAAPEETIISSIFTTRHTSTCHLSHVDPDVVQYFGYLPQDMVGRSLFDFYHPEDLPFIKDIYETVIRLEGSSFRSKPYRFAVQNGGCVVLETEWSSFINPWTKKLEFVVGQHRVLKGPVDPDIFRVPRDTDRGYLTSISEEVLKEAKIIQGEIRALLDEEHDSVMLGEISPHHEYYDSKSSTETPPSYNQLNYNENIERFFKSKPPVTIMYGSDEENVNSSNDEARKCMSPINGSGASGSGSAENLSSGSNNQTSSVSRQGDAFNIASNSNTIIPTEGFKLPTLTESLLNRHNEDMEKLMMQKHREFRSSIKNSDKLKDSRIKTEKGNATDQSAHYVNQGHGIKRSGSHSREGDSFKYQFGNEICLTSTDDTGVLRADAAARRVHDGDVNAPGEARSIPVDAIDAASLQ</sequence>
<name>A0A0J7KF33_LASNI</name>
<feature type="domain" description="PAS" evidence="8">
    <location>
        <begin position="13"/>
        <end position="76"/>
    </location>
</feature>
<dbReference type="OrthoDB" id="7788983at2759"/>
<evidence type="ECO:0000256" key="7">
    <source>
        <dbReference type="SAM" id="MobiDB-lite"/>
    </source>
</evidence>
<dbReference type="GO" id="GO:0000976">
    <property type="term" value="F:transcription cis-regulatory region binding"/>
    <property type="evidence" value="ECO:0007669"/>
    <property type="project" value="TreeGrafter"/>
</dbReference>
<evidence type="ECO:0000259" key="8">
    <source>
        <dbReference type="PROSITE" id="PS50112"/>
    </source>
</evidence>
<keyword evidence="10" id="KW-1185">Reference proteome</keyword>
<dbReference type="InterPro" id="IPR050760">
    <property type="entry name" value="Period_circadian_regulator"/>
</dbReference>
<dbReference type="EMBL" id="LBMM01008224">
    <property type="protein sequence ID" value="KMQ89043.1"/>
    <property type="molecule type" value="Genomic_DNA"/>
</dbReference>
<dbReference type="PANTHER" id="PTHR11269:SF16">
    <property type="entry name" value="PERIOD CIRCADIAN PROTEIN"/>
    <property type="match status" value="1"/>
</dbReference>
<feature type="region of interest" description="Disordered" evidence="7">
    <location>
        <begin position="220"/>
        <end position="265"/>
    </location>
</feature>
<evidence type="ECO:0000256" key="3">
    <source>
        <dbReference type="ARBA" id="ARBA00022737"/>
    </source>
</evidence>
<dbReference type="PaxDb" id="67767-A0A0J7KF33"/>
<organism evidence="9 10">
    <name type="scientific">Lasius niger</name>
    <name type="common">Black garden ant</name>
    <dbReference type="NCBI Taxonomy" id="67767"/>
    <lineage>
        <taxon>Eukaryota</taxon>
        <taxon>Metazoa</taxon>
        <taxon>Ecdysozoa</taxon>
        <taxon>Arthropoda</taxon>
        <taxon>Hexapoda</taxon>
        <taxon>Insecta</taxon>
        <taxon>Pterygota</taxon>
        <taxon>Neoptera</taxon>
        <taxon>Endopterygota</taxon>
        <taxon>Hymenoptera</taxon>
        <taxon>Apocrita</taxon>
        <taxon>Aculeata</taxon>
        <taxon>Formicoidea</taxon>
        <taxon>Formicidae</taxon>
        <taxon>Formicinae</taxon>
        <taxon>Lasius</taxon>
        <taxon>Lasius</taxon>
    </lineage>
</organism>
<keyword evidence="3" id="KW-0677">Repeat</keyword>
<dbReference type="GO" id="GO:0000122">
    <property type="term" value="P:negative regulation of transcription by RNA polymerase II"/>
    <property type="evidence" value="ECO:0007669"/>
    <property type="project" value="TreeGrafter"/>
</dbReference>
<keyword evidence="2" id="KW-0597">Phosphoprotein</keyword>
<dbReference type="PANTHER" id="PTHR11269">
    <property type="entry name" value="PERIOD CIRCADIAN PROTEIN"/>
    <property type="match status" value="1"/>
</dbReference>
<dbReference type="InterPro" id="IPR035965">
    <property type="entry name" value="PAS-like_dom_sf"/>
</dbReference>
<accession>A0A0J7KF33</accession>
<dbReference type="PROSITE" id="PS50112">
    <property type="entry name" value="PAS"/>
    <property type="match status" value="1"/>
</dbReference>
<dbReference type="Proteomes" id="UP000036403">
    <property type="component" value="Unassembled WGS sequence"/>
</dbReference>